<reference evidence="1 2" key="1">
    <citation type="submission" date="2016-07" db="EMBL/GenBank/DDBJ databases">
        <title>Multiple horizontal gene transfer events from other fungi enriched the ability of initially mycotrophic Trichoderma (Ascomycota) to feed on dead plant biomass.</title>
        <authorList>
            <consortium name="DOE Joint Genome Institute"/>
            <person name="Aerts A."/>
            <person name="Atanasova L."/>
            <person name="Chenthamara K."/>
            <person name="Zhang J."/>
            <person name="Grujic M."/>
            <person name="Henrissat B."/>
            <person name="Kuo A."/>
            <person name="Salamov A."/>
            <person name="Lipzen A."/>
            <person name="Labutti K."/>
            <person name="Barry K."/>
            <person name="Miao Y."/>
            <person name="Rahimi M.J."/>
            <person name="Shen Q."/>
            <person name="Grigoriev I.V."/>
            <person name="Kubicek C.P."/>
            <person name="Druzhinina I.S."/>
        </authorList>
    </citation>
    <scope>NUCLEOTIDE SEQUENCE [LARGE SCALE GENOMIC DNA]</scope>
    <source>
        <strain evidence="1 2">ATCC 18648</strain>
    </source>
</reference>
<accession>A0A2T4BWK3</accession>
<sequence length="63" mass="7140">MASDDHYSKMESPCMGQSMGSEHPFRLAVGMDDERCMMLPARASNVTPTAPHFSFCRSRFWPI</sequence>
<name>A0A2T4BWK3_TRILO</name>
<gene>
    <name evidence="1" type="ORF">M440DRAFT_1067240</name>
</gene>
<keyword evidence="2" id="KW-1185">Reference proteome</keyword>
<protein>
    <submittedName>
        <fullName evidence="1">Uncharacterized protein</fullName>
    </submittedName>
</protein>
<organism evidence="1 2">
    <name type="scientific">Trichoderma longibrachiatum ATCC 18648</name>
    <dbReference type="NCBI Taxonomy" id="983965"/>
    <lineage>
        <taxon>Eukaryota</taxon>
        <taxon>Fungi</taxon>
        <taxon>Dikarya</taxon>
        <taxon>Ascomycota</taxon>
        <taxon>Pezizomycotina</taxon>
        <taxon>Sordariomycetes</taxon>
        <taxon>Hypocreomycetidae</taxon>
        <taxon>Hypocreales</taxon>
        <taxon>Hypocreaceae</taxon>
        <taxon>Trichoderma</taxon>
    </lineage>
</organism>
<evidence type="ECO:0000313" key="1">
    <source>
        <dbReference type="EMBL" id="PTB73626.1"/>
    </source>
</evidence>
<evidence type="ECO:0000313" key="2">
    <source>
        <dbReference type="Proteomes" id="UP000240760"/>
    </source>
</evidence>
<proteinExistence type="predicted"/>
<dbReference type="EMBL" id="KZ679138">
    <property type="protein sequence ID" value="PTB73626.1"/>
    <property type="molecule type" value="Genomic_DNA"/>
</dbReference>
<dbReference type="Proteomes" id="UP000240760">
    <property type="component" value="Unassembled WGS sequence"/>
</dbReference>
<dbReference type="AlphaFoldDB" id="A0A2T4BWK3"/>